<dbReference type="InterPro" id="IPR005304">
    <property type="entry name" value="Rbsml_bgen_MeTrfase_EMG1/NEP1"/>
</dbReference>
<evidence type="ECO:0000256" key="2">
    <source>
        <dbReference type="ARBA" id="ARBA00022517"/>
    </source>
</evidence>
<dbReference type="InterPro" id="IPR029026">
    <property type="entry name" value="tRNA_m1G_MTases_N"/>
</dbReference>
<organism evidence="6 7">
    <name type="scientific">Rhododendron griersonianum</name>
    <dbReference type="NCBI Taxonomy" id="479676"/>
    <lineage>
        <taxon>Eukaryota</taxon>
        <taxon>Viridiplantae</taxon>
        <taxon>Streptophyta</taxon>
        <taxon>Embryophyta</taxon>
        <taxon>Tracheophyta</taxon>
        <taxon>Spermatophyta</taxon>
        <taxon>Magnoliopsida</taxon>
        <taxon>eudicotyledons</taxon>
        <taxon>Gunneridae</taxon>
        <taxon>Pentapetalae</taxon>
        <taxon>asterids</taxon>
        <taxon>Ericales</taxon>
        <taxon>Ericaceae</taxon>
        <taxon>Ericoideae</taxon>
        <taxon>Rhodoreae</taxon>
        <taxon>Rhododendron</taxon>
    </lineage>
</organism>
<evidence type="ECO:0000313" key="6">
    <source>
        <dbReference type="EMBL" id="KAG5561098.1"/>
    </source>
</evidence>
<dbReference type="EMBL" id="JACTNZ010000002">
    <property type="protein sequence ID" value="KAG5561098.1"/>
    <property type="molecule type" value="Genomic_DNA"/>
</dbReference>
<evidence type="ECO:0000256" key="5">
    <source>
        <dbReference type="SAM" id="MobiDB-lite"/>
    </source>
</evidence>
<dbReference type="PANTHER" id="PTHR12636:SF13">
    <property type="entry name" value="RIBOSOMAL RNA SMALL SUBUNIT METHYLTRANSFERASE NEP1-LIKE"/>
    <property type="match status" value="1"/>
</dbReference>
<dbReference type="CDD" id="cd18088">
    <property type="entry name" value="Nep1-like"/>
    <property type="match status" value="1"/>
</dbReference>
<feature type="region of interest" description="Disordered" evidence="5">
    <location>
        <begin position="98"/>
        <end position="149"/>
    </location>
</feature>
<keyword evidence="3" id="KW-0699">rRNA-binding</keyword>
<dbReference type="AlphaFoldDB" id="A0AAV6L7R9"/>
<keyword evidence="2" id="KW-0690">Ribosome biogenesis</keyword>
<feature type="compositionally biased region" description="Basic and acidic residues" evidence="5">
    <location>
        <begin position="116"/>
        <end position="143"/>
    </location>
</feature>
<dbReference type="GO" id="GO:0070475">
    <property type="term" value="P:rRNA base methylation"/>
    <property type="evidence" value="ECO:0007669"/>
    <property type="project" value="InterPro"/>
</dbReference>
<sequence length="370" mass="41783">MEQRQPPPPLPSPLRREFAFLPPSPLRSCCRRYLRDLPPRCGRLPLKSGHLPLKSGRLPLRSKFSHSSRSCDRTGSNPLGISSNIRWTPSAVKVKMLRRCSAETKRKRKGKATVSKQEDEGDVNHKTRSPKKDQGDPSVHERVPPLPSNPTINGKAIFIVENAALNKGFVKKRWKILNTEEDSNFLLRQKKNLGDYRSDIVYKVLRAILDSPLNKAGMVEAIYVKTTKGALFEVKPHVRIPRTLKRFCGLMLELLEKKYVRNKDTQETLLRVVEEPVTRYLPANSRIIGLSPHSEKVVDIEGYVSAASDDLNLIFVVGAMVGGKINGQGTDDFISGNVNLVVSEFSEYPLEAKWCTELTCEALEEKWKIY</sequence>
<comment type="similarity">
    <text evidence="1">Belongs to the class IV-like SAM-binding methyltransferase superfamily. RNA methyltransferase NEP1 family.</text>
</comment>
<protein>
    <recommendedName>
        <fullName evidence="8">Ribosomal RNA small subunit methyltransferase NEP1</fullName>
    </recommendedName>
</protein>
<dbReference type="InterPro" id="IPR029028">
    <property type="entry name" value="Alpha/beta_knot_MTases"/>
</dbReference>
<evidence type="ECO:0000256" key="3">
    <source>
        <dbReference type="ARBA" id="ARBA00022730"/>
    </source>
</evidence>
<accession>A0AAV6L7R9</accession>
<dbReference type="Pfam" id="PF03587">
    <property type="entry name" value="EMG1"/>
    <property type="match status" value="1"/>
</dbReference>
<evidence type="ECO:0008006" key="8">
    <source>
        <dbReference type="Google" id="ProtNLM"/>
    </source>
</evidence>
<feature type="compositionally biased region" description="Polar residues" evidence="5">
    <location>
        <begin position="65"/>
        <end position="82"/>
    </location>
</feature>
<gene>
    <name evidence="6" type="ORF">RHGRI_004198</name>
</gene>
<name>A0AAV6L7R9_9ERIC</name>
<dbReference type="GO" id="GO:0032040">
    <property type="term" value="C:small-subunit processome"/>
    <property type="evidence" value="ECO:0007669"/>
    <property type="project" value="TreeGrafter"/>
</dbReference>
<comment type="caution">
    <text evidence="6">The sequence shown here is derived from an EMBL/GenBank/DDBJ whole genome shotgun (WGS) entry which is preliminary data.</text>
</comment>
<feature type="region of interest" description="Disordered" evidence="5">
    <location>
        <begin position="49"/>
        <end position="82"/>
    </location>
</feature>
<keyword evidence="7" id="KW-1185">Reference proteome</keyword>
<dbReference type="PANTHER" id="PTHR12636">
    <property type="entry name" value="NEP1/MRA1"/>
    <property type="match status" value="1"/>
</dbReference>
<dbReference type="Gene3D" id="3.40.1280.10">
    <property type="match status" value="1"/>
</dbReference>
<proteinExistence type="inferred from homology"/>
<evidence type="ECO:0000313" key="7">
    <source>
        <dbReference type="Proteomes" id="UP000823749"/>
    </source>
</evidence>
<keyword evidence="4" id="KW-0694">RNA-binding</keyword>
<dbReference type="SUPFAM" id="SSF75217">
    <property type="entry name" value="alpha/beta knot"/>
    <property type="match status" value="1"/>
</dbReference>
<reference evidence="6" key="1">
    <citation type="submission" date="2020-08" db="EMBL/GenBank/DDBJ databases">
        <title>Plant Genome Project.</title>
        <authorList>
            <person name="Zhang R.-G."/>
        </authorList>
    </citation>
    <scope>NUCLEOTIDE SEQUENCE</scope>
    <source>
        <strain evidence="6">WSP0</strain>
        <tissue evidence="6">Leaf</tissue>
    </source>
</reference>
<dbReference type="GO" id="GO:0070037">
    <property type="term" value="F:rRNA (pseudouridine) methyltransferase activity"/>
    <property type="evidence" value="ECO:0007669"/>
    <property type="project" value="InterPro"/>
</dbReference>
<dbReference type="Proteomes" id="UP000823749">
    <property type="component" value="Chromosome 2"/>
</dbReference>
<dbReference type="GO" id="GO:0019843">
    <property type="term" value="F:rRNA binding"/>
    <property type="evidence" value="ECO:0007669"/>
    <property type="project" value="UniProtKB-KW"/>
</dbReference>
<evidence type="ECO:0000256" key="4">
    <source>
        <dbReference type="ARBA" id="ARBA00022884"/>
    </source>
</evidence>
<evidence type="ECO:0000256" key="1">
    <source>
        <dbReference type="ARBA" id="ARBA00008115"/>
    </source>
</evidence>